<dbReference type="OrthoDB" id="9790442at2"/>
<evidence type="ECO:0000256" key="4">
    <source>
        <dbReference type="ARBA" id="ARBA00023015"/>
    </source>
</evidence>
<dbReference type="Gene3D" id="6.10.250.690">
    <property type="match status" value="1"/>
</dbReference>
<dbReference type="SUPFAM" id="SSF52172">
    <property type="entry name" value="CheY-like"/>
    <property type="match status" value="1"/>
</dbReference>
<reference evidence="12 13" key="1">
    <citation type="journal article" date="2009" name="Stand. Genomic Sci.">
        <title>Complete genome sequence of Desulfotomaculum acetoxidans type strain (5575).</title>
        <authorList>
            <person name="Spring S."/>
            <person name="Lapidus A."/>
            <person name="Schroder M."/>
            <person name="Gleim D."/>
            <person name="Sims D."/>
            <person name="Meincke L."/>
            <person name="Glavina Del Rio T."/>
            <person name="Tice H."/>
            <person name="Copeland A."/>
            <person name="Cheng J.F."/>
            <person name="Lucas S."/>
            <person name="Chen F."/>
            <person name="Nolan M."/>
            <person name="Bruce D."/>
            <person name="Goodwin L."/>
            <person name="Pitluck S."/>
            <person name="Ivanova N."/>
            <person name="Mavromatis K."/>
            <person name="Mikhailova N."/>
            <person name="Pati A."/>
            <person name="Chen A."/>
            <person name="Palaniappan K."/>
            <person name="Land M."/>
            <person name="Hauser L."/>
            <person name="Chang Y.J."/>
            <person name="Jeffries C.D."/>
            <person name="Chain P."/>
            <person name="Saunders E."/>
            <person name="Brettin T."/>
            <person name="Detter J.C."/>
            <person name="Goker M."/>
            <person name="Bristow J."/>
            <person name="Eisen J.A."/>
            <person name="Markowitz V."/>
            <person name="Hugenholtz P."/>
            <person name="Kyrpides N.C."/>
            <person name="Klenk H.P."/>
            <person name="Han C."/>
        </authorList>
    </citation>
    <scope>NUCLEOTIDE SEQUENCE [LARGE SCALE GENOMIC DNA]</scope>
    <source>
        <strain evidence="13">ATCC 49208 / DSM 771 / VKM B-1644</strain>
    </source>
</reference>
<dbReference type="InterPro" id="IPR039420">
    <property type="entry name" value="WalR-like"/>
</dbReference>
<evidence type="ECO:0000256" key="5">
    <source>
        <dbReference type="ARBA" id="ARBA00023125"/>
    </source>
</evidence>
<dbReference type="EMBL" id="CP001720">
    <property type="protein sequence ID" value="ACV62857.1"/>
    <property type="molecule type" value="Genomic_DNA"/>
</dbReference>
<keyword evidence="4" id="KW-0805">Transcription regulation</keyword>
<feature type="DNA-binding region" description="OmpR/PhoB-type" evidence="9">
    <location>
        <begin position="125"/>
        <end position="224"/>
    </location>
</feature>
<keyword evidence="5 9" id="KW-0238">DNA-binding</keyword>
<dbReference type="eggNOG" id="COG0745">
    <property type="taxonomic scope" value="Bacteria"/>
</dbReference>
<keyword evidence="3" id="KW-0902">Two-component regulatory system</keyword>
<evidence type="ECO:0000256" key="8">
    <source>
        <dbReference type="PROSITE-ProRule" id="PRU00169"/>
    </source>
</evidence>
<dbReference type="InterPro" id="IPR001867">
    <property type="entry name" value="OmpR/PhoB-type_DNA-bd"/>
</dbReference>
<dbReference type="KEGG" id="dae:Dtox_2022"/>
<dbReference type="SMART" id="SM00448">
    <property type="entry name" value="REC"/>
    <property type="match status" value="1"/>
</dbReference>
<accession>C8VYH6</accession>
<dbReference type="InterPro" id="IPR001789">
    <property type="entry name" value="Sig_transdc_resp-reg_receiver"/>
</dbReference>
<keyword evidence="13" id="KW-1185">Reference proteome</keyword>
<dbReference type="GO" id="GO:0006355">
    <property type="term" value="P:regulation of DNA-templated transcription"/>
    <property type="evidence" value="ECO:0007669"/>
    <property type="project" value="InterPro"/>
</dbReference>
<dbReference type="PROSITE" id="PS51755">
    <property type="entry name" value="OMPR_PHOB"/>
    <property type="match status" value="1"/>
</dbReference>
<evidence type="ECO:0000313" key="12">
    <source>
        <dbReference type="EMBL" id="ACV62857.1"/>
    </source>
</evidence>
<dbReference type="FunFam" id="3.40.50.2300:FF:000001">
    <property type="entry name" value="DNA-binding response regulator PhoB"/>
    <property type="match status" value="1"/>
</dbReference>
<dbReference type="InterPro" id="IPR036388">
    <property type="entry name" value="WH-like_DNA-bd_sf"/>
</dbReference>
<evidence type="ECO:0000256" key="3">
    <source>
        <dbReference type="ARBA" id="ARBA00023012"/>
    </source>
</evidence>
<dbReference type="PANTHER" id="PTHR48111">
    <property type="entry name" value="REGULATOR OF RPOS"/>
    <property type="match status" value="1"/>
</dbReference>
<organism evidence="12 13">
    <name type="scientific">Desulfofarcimen acetoxidans (strain ATCC 49208 / DSM 771 / KCTC 5769 / VKM B-1644 / 5575)</name>
    <name type="common">Desulfotomaculum acetoxidans</name>
    <dbReference type="NCBI Taxonomy" id="485916"/>
    <lineage>
        <taxon>Bacteria</taxon>
        <taxon>Bacillati</taxon>
        <taxon>Bacillota</taxon>
        <taxon>Clostridia</taxon>
        <taxon>Eubacteriales</taxon>
        <taxon>Peptococcaceae</taxon>
        <taxon>Desulfofarcimen</taxon>
    </lineage>
</organism>
<feature type="domain" description="OmpR/PhoB-type" evidence="11">
    <location>
        <begin position="125"/>
        <end position="224"/>
    </location>
</feature>
<dbReference type="STRING" id="485916.Dtox_2022"/>
<dbReference type="GO" id="GO:0000156">
    <property type="term" value="F:phosphorelay response regulator activity"/>
    <property type="evidence" value="ECO:0007669"/>
    <property type="project" value="TreeGrafter"/>
</dbReference>
<dbReference type="SMART" id="SM00862">
    <property type="entry name" value="Trans_reg_C"/>
    <property type="match status" value="1"/>
</dbReference>
<name>C8VYH6_DESAS</name>
<evidence type="ECO:0000259" key="11">
    <source>
        <dbReference type="PROSITE" id="PS51755"/>
    </source>
</evidence>
<keyword evidence="6" id="KW-0804">Transcription</keyword>
<keyword evidence="2 8" id="KW-0597">Phosphoprotein</keyword>
<dbReference type="Pfam" id="PF00486">
    <property type="entry name" value="Trans_reg_C"/>
    <property type="match status" value="1"/>
</dbReference>
<evidence type="ECO:0000256" key="6">
    <source>
        <dbReference type="ARBA" id="ARBA00023163"/>
    </source>
</evidence>
<protein>
    <recommendedName>
        <fullName evidence="1">Stage 0 sporulation protein A homolog</fullName>
    </recommendedName>
</protein>
<dbReference type="AlphaFoldDB" id="C8VYH6"/>
<feature type="modified residue" description="4-aspartylphosphate" evidence="8">
    <location>
        <position position="52"/>
    </location>
</feature>
<dbReference type="RefSeq" id="WP_015757561.1">
    <property type="nucleotide sequence ID" value="NC_013216.1"/>
</dbReference>
<comment type="function">
    <text evidence="7">May play the central regulatory role in sporulation. It may be an element of the effector pathway responsible for the activation of sporulation genes in response to nutritional stress. Spo0A may act in concert with spo0H (a sigma factor) to control the expression of some genes that are critical to the sporulation process.</text>
</comment>
<evidence type="ECO:0000256" key="9">
    <source>
        <dbReference type="PROSITE-ProRule" id="PRU01091"/>
    </source>
</evidence>
<evidence type="ECO:0000256" key="2">
    <source>
        <dbReference type="ARBA" id="ARBA00022553"/>
    </source>
</evidence>
<evidence type="ECO:0000313" key="13">
    <source>
        <dbReference type="Proteomes" id="UP000002217"/>
    </source>
</evidence>
<evidence type="ECO:0000256" key="7">
    <source>
        <dbReference type="ARBA" id="ARBA00024867"/>
    </source>
</evidence>
<dbReference type="HOGENOM" id="CLU_000445_30_4_9"/>
<dbReference type="Gene3D" id="1.10.10.10">
    <property type="entry name" value="Winged helix-like DNA-binding domain superfamily/Winged helix DNA-binding domain"/>
    <property type="match status" value="1"/>
</dbReference>
<sequence>MQTLMVVEDETPIALVLRAYLEKAGFSTYIAADGEEALLKFSEINPSLLLLDLMLPGQDGLSVLEKIRKTSTCPVIVITARGAVKDRLQGFHLGADDYIAKPFDPDEVVARVKAVLRRPARIVEADLVQFGHLTVDFTSCNAVLKGRNISLARRDWDLLSFLVRHPNQVFSRTQLLDYVWGIDYDGGDRAVDVAVKRLRQALKDWPSSEGEIATVRGTGYMLSVKQK</sequence>
<dbReference type="Proteomes" id="UP000002217">
    <property type="component" value="Chromosome"/>
</dbReference>
<dbReference type="Pfam" id="PF00072">
    <property type="entry name" value="Response_reg"/>
    <property type="match status" value="1"/>
</dbReference>
<dbReference type="Gene3D" id="3.40.50.2300">
    <property type="match status" value="1"/>
</dbReference>
<dbReference type="GO" id="GO:0005829">
    <property type="term" value="C:cytosol"/>
    <property type="evidence" value="ECO:0007669"/>
    <property type="project" value="TreeGrafter"/>
</dbReference>
<feature type="domain" description="Response regulatory" evidence="10">
    <location>
        <begin position="3"/>
        <end position="116"/>
    </location>
</feature>
<gene>
    <name evidence="12" type="ordered locus">Dtox_2022</name>
</gene>
<dbReference type="CDD" id="cd00383">
    <property type="entry name" value="trans_reg_C"/>
    <property type="match status" value="1"/>
</dbReference>
<dbReference type="GO" id="GO:0032993">
    <property type="term" value="C:protein-DNA complex"/>
    <property type="evidence" value="ECO:0007669"/>
    <property type="project" value="TreeGrafter"/>
</dbReference>
<proteinExistence type="predicted"/>
<evidence type="ECO:0000256" key="1">
    <source>
        <dbReference type="ARBA" id="ARBA00018672"/>
    </source>
</evidence>
<dbReference type="PANTHER" id="PTHR48111:SF1">
    <property type="entry name" value="TWO-COMPONENT RESPONSE REGULATOR ORR33"/>
    <property type="match status" value="1"/>
</dbReference>
<dbReference type="GO" id="GO:0000976">
    <property type="term" value="F:transcription cis-regulatory region binding"/>
    <property type="evidence" value="ECO:0007669"/>
    <property type="project" value="TreeGrafter"/>
</dbReference>
<dbReference type="PROSITE" id="PS50110">
    <property type="entry name" value="RESPONSE_REGULATORY"/>
    <property type="match status" value="1"/>
</dbReference>
<dbReference type="InterPro" id="IPR011006">
    <property type="entry name" value="CheY-like_superfamily"/>
</dbReference>
<evidence type="ECO:0000259" key="10">
    <source>
        <dbReference type="PROSITE" id="PS50110"/>
    </source>
</evidence>